<evidence type="ECO:0000256" key="1">
    <source>
        <dbReference type="ARBA" id="ARBA00004613"/>
    </source>
</evidence>
<evidence type="ECO:0000256" key="8">
    <source>
        <dbReference type="ARBA" id="ARBA00023157"/>
    </source>
</evidence>
<dbReference type="InterPro" id="IPR009003">
    <property type="entry name" value="Peptidase_S1_PA"/>
</dbReference>
<evidence type="ECO:0000256" key="6">
    <source>
        <dbReference type="ARBA" id="ARBA00022825"/>
    </source>
</evidence>
<dbReference type="PROSITE" id="PS50240">
    <property type="entry name" value="TRYPSIN_DOM"/>
    <property type="match status" value="1"/>
</dbReference>
<evidence type="ECO:0000256" key="3">
    <source>
        <dbReference type="ARBA" id="ARBA00022670"/>
    </source>
</evidence>
<dbReference type="OrthoDB" id="10051896at2759"/>
<dbReference type="EMBL" id="JADBJN010000002">
    <property type="protein sequence ID" value="KAG5677733.1"/>
    <property type="molecule type" value="Genomic_DNA"/>
</dbReference>
<evidence type="ECO:0000313" key="14">
    <source>
        <dbReference type="Proteomes" id="UP001107558"/>
    </source>
</evidence>
<evidence type="ECO:0000256" key="2">
    <source>
        <dbReference type="ARBA" id="ARBA00022525"/>
    </source>
</evidence>
<keyword evidence="7" id="KW-0865">Zymogen</keyword>
<dbReference type="GO" id="GO:0005576">
    <property type="term" value="C:extracellular region"/>
    <property type="evidence" value="ECO:0007669"/>
    <property type="project" value="UniProtKB-SubCell"/>
</dbReference>
<evidence type="ECO:0000313" key="13">
    <source>
        <dbReference type="EMBL" id="KAG5677733.1"/>
    </source>
</evidence>
<dbReference type="PANTHER" id="PTHR24276">
    <property type="entry name" value="POLYSERASE-RELATED"/>
    <property type="match status" value="1"/>
</dbReference>
<dbReference type="AlphaFoldDB" id="A0A9J6C721"/>
<comment type="similarity">
    <text evidence="9">Belongs to the peptidase S1 family. CLIP subfamily.</text>
</comment>
<dbReference type="CDD" id="cd00190">
    <property type="entry name" value="Tryp_SPc"/>
    <property type="match status" value="1"/>
</dbReference>
<dbReference type="InterPro" id="IPR043504">
    <property type="entry name" value="Peptidase_S1_PA_chymotrypsin"/>
</dbReference>
<keyword evidence="5 10" id="KW-0378">Hydrolase</keyword>
<dbReference type="PROSITE" id="PS00135">
    <property type="entry name" value="TRYPSIN_SER"/>
    <property type="match status" value="1"/>
</dbReference>
<evidence type="ECO:0000256" key="7">
    <source>
        <dbReference type="ARBA" id="ARBA00023145"/>
    </source>
</evidence>
<organism evidence="13 14">
    <name type="scientific">Polypedilum vanderplanki</name>
    <name type="common">Sleeping chironomid midge</name>
    <dbReference type="NCBI Taxonomy" id="319348"/>
    <lineage>
        <taxon>Eukaryota</taxon>
        <taxon>Metazoa</taxon>
        <taxon>Ecdysozoa</taxon>
        <taxon>Arthropoda</taxon>
        <taxon>Hexapoda</taxon>
        <taxon>Insecta</taxon>
        <taxon>Pterygota</taxon>
        <taxon>Neoptera</taxon>
        <taxon>Endopterygota</taxon>
        <taxon>Diptera</taxon>
        <taxon>Nematocera</taxon>
        <taxon>Chironomoidea</taxon>
        <taxon>Chironomidae</taxon>
        <taxon>Chironominae</taxon>
        <taxon>Polypedilum</taxon>
        <taxon>Polypedilum</taxon>
    </lineage>
</organism>
<dbReference type="InterPro" id="IPR001254">
    <property type="entry name" value="Trypsin_dom"/>
</dbReference>
<sequence>MKLLILTVCVLFGLAFAAPQPKVVNGTDASIQEFPSMVSLRRNNGHSCGGTILNEWWVLTAAHCVQNSASGYSIQYGETVLNPTSENVVGVEAVYPHEFYNPSNQYINDIALVKVSSPMSNQLFNYKAKLPAKGSFYMTGTPAVLAGWGRNGTDAPVQSTLQKVDLQVYSASDCDAIHNAKVHSTNICGGVEGGYQGQCNGDSGGPLFVNGVQVGIVSWSVKPCTVPPYPGVYTAVAPYIDWIQERTGINFKLNMFVQA</sequence>
<keyword evidence="4" id="KW-0222">Digestion</keyword>
<keyword evidence="2" id="KW-0964">Secreted</keyword>
<dbReference type="PRINTS" id="PR00722">
    <property type="entry name" value="CHYMOTRYPSIN"/>
</dbReference>
<dbReference type="InterPro" id="IPR001314">
    <property type="entry name" value="Peptidase_S1A"/>
</dbReference>
<evidence type="ECO:0000256" key="5">
    <source>
        <dbReference type="ARBA" id="ARBA00022801"/>
    </source>
</evidence>
<evidence type="ECO:0000256" key="11">
    <source>
        <dbReference type="SAM" id="SignalP"/>
    </source>
</evidence>
<gene>
    <name evidence="13" type="ORF">PVAND_007464</name>
</gene>
<feature type="chain" id="PRO_5039913585" description="Peptidase S1 domain-containing protein" evidence="11">
    <location>
        <begin position="18"/>
        <end position="259"/>
    </location>
</feature>
<keyword evidence="6 10" id="KW-0720">Serine protease</keyword>
<dbReference type="FunFam" id="2.40.10.10:FF:000047">
    <property type="entry name" value="Trypsin eta"/>
    <property type="match status" value="1"/>
</dbReference>
<feature type="signal peptide" evidence="11">
    <location>
        <begin position="1"/>
        <end position="17"/>
    </location>
</feature>
<name>A0A9J6C721_POLVA</name>
<dbReference type="PANTHER" id="PTHR24276:SF98">
    <property type="entry name" value="FI18310P1-RELATED"/>
    <property type="match status" value="1"/>
</dbReference>
<dbReference type="SUPFAM" id="SSF50494">
    <property type="entry name" value="Trypsin-like serine proteases"/>
    <property type="match status" value="1"/>
</dbReference>
<dbReference type="GO" id="GO:0007586">
    <property type="term" value="P:digestion"/>
    <property type="evidence" value="ECO:0007669"/>
    <property type="project" value="UniProtKB-KW"/>
</dbReference>
<dbReference type="Gene3D" id="2.40.10.10">
    <property type="entry name" value="Trypsin-like serine proteases"/>
    <property type="match status" value="1"/>
</dbReference>
<evidence type="ECO:0000256" key="9">
    <source>
        <dbReference type="ARBA" id="ARBA00024195"/>
    </source>
</evidence>
<comment type="subcellular location">
    <subcellularLocation>
        <location evidence="1">Secreted</location>
    </subcellularLocation>
</comment>
<keyword evidence="3 10" id="KW-0645">Protease</keyword>
<dbReference type="PROSITE" id="PS00134">
    <property type="entry name" value="TRYPSIN_HIS"/>
    <property type="match status" value="1"/>
</dbReference>
<keyword evidence="14" id="KW-1185">Reference proteome</keyword>
<protein>
    <recommendedName>
        <fullName evidence="12">Peptidase S1 domain-containing protein</fullName>
    </recommendedName>
</protein>
<dbReference type="Pfam" id="PF00089">
    <property type="entry name" value="Trypsin"/>
    <property type="match status" value="1"/>
</dbReference>
<dbReference type="GO" id="GO:0016485">
    <property type="term" value="P:protein processing"/>
    <property type="evidence" value="ECO:0007669"/>
    <property type="project" value="UniProtKB-ARBA"/>
</dbReference>
<reference evidence="13" key="1">
    <citation type="submission" date="2021-03" db="EMBL/GenBank/DDBJ databases">
        <title>Chromosome level genome of the anhydrobiotic midge Polypedilum vanderplanki.</title>
        <authorList>
            <person name="Yoshida Y."/>
            <person name="Kikawada T."/>
            <person name="Gusev O."/>
        </authorList>
    </citation>
    <scope>NUCLEOTIDE SEQUENCE</scope>
    <source>
        <strain evidence="13">NIAS01</strain>
        <tissue evidence="13">Whole body or cell culture</tissue>
    </source>
</reference>
<dbReference type="InterPro" id="IPR018114">
    <property type="entry name" value="TRYPSIN_HIS"/>
</dbReference>
<proteinExistence type="inferred from homology"/>
<comment type="caution">
    <text evidence="13">The sequence shown here is derived from an EMBL/GenBank/DDBJ whole genome shotgun (WGS) entry which is preliminary data.</text>
</comment>
<dbReference type="InterPro" id="IPR050430">
    <property type="entry name" value="Peptidase_S1"/>
</dbReference>
<accession>A0A9J6C721</accession>
<feature type="domain" description="Peptidase S1" evidence="12">
    <location>
        <begin position="23"/>
        <end position="248"/>
    </location>
</feature>
<evidence type="ECO:0000256" key="10">
    <source>
        <dbReference type="RuleBase" id="RU363034"/>
    </source>
</evidence>
<evidence type="ECO:0000259" key="12">
    <source>
        <dbReference type="PROSITE" id="PS50240"/>
    </source>
</evidence>
<dbReference type="InterPro" id="IPR033116">
    <property type="entry name" value="TRYPSIN_SER"/>
</dbReference>
<dbReference type="Proteomes" id="UP001107558">
    <property type="component" value="Chromosome 2"/>
</dbReference>
<dbReference type="GO" id="GO:0004252">
    <property type="term" value="F:serine-type endopeptidase activity"/>
    <property type="evidence" value="ECO:0007669"/>
    <property type="project" value="InterPro"/>
</dbReference>
<evidence type="ECO:0000256" key="4">
    <source>
        <dbReference type="ARBA" id="ARBA00022757"/>
    </source>
</evidence>
<keyword evidence="11" id="KW-0732">Signal</keyword>
<dbReference type="SMART" id="SM00020">
    <property type="entry name" value="Tryp_SPc"/>
    <property type="match status" value="1"/>
</dbReference>
<keyword evidence="8" id="KW-1015">Disulfide bond</keyword>